<proteinExistence type="predicted"/>
<dbReference type="AlphaFoldDB" id="A0A022W8Z0"/>
<accession>A0A022W8Z0</accession>
<organism evidence="1">
    <name type="scientific">Trichophyton rubrum CBS 288.86</name>
    <dbReference type="NCBI Taxonomy" id="1215330"/>
    <lineage>
        <taxon>Eukaryota</taxon>
        <taxon>Fungi</taxon>
        <taxon>Dikarya</taxon>
        <taxon>Ascomycota</taxon>
        <taxon>Pezizomycotina</taxon>
        <taxon>Eurotiomycetes</taxon>
        <taxon>Eurotiomycetidae</taxon>
        <taxon>Onygenales</taxon>
        <taxon>Arthrodermataceae</taxon>
        <taxon>Trichophyton</taxon>
    </lineage>
</organism>
<gene>
    <name evidence="1" type="ORF">H103_02545</name>
</gene>
<dbReference type="Proteomes" id="UP000023758">
    <property type="component" value="Unassembled WGS sequence"/>
</dbReference>
<name>A0A022W8Z0_TRIRU</name>
<sequence length="88" mass="10389">MDGSHLRLCWPLLRVDVLFTSEGDEWLMDERKKSFPLLFLFVFVFWDQLNMNYPLPCSQYSGSAFSVTLGHRLYNTPFTSAARRRDHI</sequence>
<reference evidence="1" key="1">
    <citation type="submission" date="2014-02" db="EMBL/GenBank/DDBJ databases">
        <title>The Genome Sequence of Trichophyton rubrum (morphotype fischeri) CBS 288.86.</title>
        <authorList>
            <consortium name="The Broad Institute Genomics Platform"/>
            <person name="Cuomo C.A."/>
            <person name="White T.C."/>
            <person name="Graser Y."/>
            <person name="Martinez-Rossi N."/>
            <person name="Heitman J."/>
            <person name="Young S.K."/>
            <person name="Zeng Q."/>
            <person name="Gargeya S."/>
            <person name="Abouelleil A."/>
            <person name="Alvarado L."/>
            <person name="Chapman S.B."/>
            <person name="Gainer-Dewar J."/>
            <person name="Goldberg J."/>
            <person name="Griggs A."/>
            <person name="Gujja S."/>
            <person name="Hansen M."/>
            <person name="Howarth C."/>
            <person name="Imamovic A."/>
            <person name="Larimer J."/>
            <person name="Martinez D."/>
            <person name="Murphy C."/>
            <person name="Pearson M.D."/>
            <person name="Persinoti G."/>
            <person name="Poon T."/>
            <person name="Priest M."/>
            <person name="Roberts A.D."/>
            <person name="Saif S."/>
            <person name="Shea T.D."/>
            <person name="Sykes S.N."/>
            <person name="Wortman J."/>
            <person name="Nusbaum C."/>
            <person name="Birren B."/>
        </authorList>
    </citation>
    <scope>NUCLEOTIDE SEQUENCE [LARGE SCALE GENOMIC DNA]</scope>
    <source>
        <strain evidence="1">CBS 288.86</strain>
    </source>
</reference>
<evidence type="ECO:0000313" key="1">
    <source>
        <dbReference type="EMBL" id="EZF54774.1"/>
    </source>
</evidence>
<dbReference type="EMBL" id="KK207776">
    <property type="protein sequence ID" value="EZF54774.1"/>
    <property type="molecule type" value="Genomic_DNA"/>
</dbReference>
<dbReference type="HOGENOM" id="CLU_2470683_0_0_1"/>
<protein>
    <submittedName>
        <fullName evidence="1">Uncharacterized protein</fullName>
    </submittedName>
</protein>